<dbReference type="InterPro" id="IPR051287">
    <property type="entry name" value="TCR_variable_region"/>
</dbReference>
<protein>
    <recommendedName>
        <fullName evidence="5">Immunoglobulin V-set domain-containing protein</fullName>
    </recommendedName>
</protein>
<keyword evidence="2" id="KW-1064">Adaptive immunity</keyword>
<accession>A0A3B3ZZH7</accession>
<dbReference type="Pfam" id="PF07686">
    <property type="entry name" value="V-set"/>
    <property type="match status" value="1"/>
</dbReference>
<keyword evidence="1" id="KW-0732">Signal</keyword>
<organism evidence="6 7">
    <name type="scientific">Periophthalmus magnuspinnatus</name>
    <dbReference type="NCBI Taxonomy" id="409849"/>
    <lineage>
        <taxon>Eukaryota</taxon>
        <taxon>Metazoa</taxon>
        <taxon>Chordata</taxon>
        <taxon>Craniata</taxon>
        <taxon>Vertebrata</taxon>
        <taxon>Euteleostomi</taxon>
        <taxon>Actinopterygii</taxon>
        <taxon>Neopterygii</taxon>
        <taxon>Teleostei</taxon>
        <taxon>Neoteleostei</taxon>
        <taxon>Acanthomorphata</taxon>
        <taxon>Gobiaria</taxon>
        <taxon>Gobiiformes</taxon>
        <taxon>Gobioidei</taxon>
        <taxon>Gobiidae</taxon>
        <taxon>Oxudercinae</taxon>
        <taxon>Periophthalmus</taxon>
    </lineage>
</organism>
<dbReference type="Ensembl" id="ENSPMGT00000010593.1">
    <property type="protein sequence ID" value="ENSPMGP00000009935.1"/>
    <property type="gene ID" value="ENSPMGG00000008236.1"/>
</dbReference>
<dbReference type="Proteomes" id="UP000261520">
    <property type="component" value="Unplaced"/>
</dbReference>
<dbReference type="GO" id="GO:0002250">
    <property type="term" value="P:adaptive immune response"/>
    <property type="evidence" value="ECO:0007669"/>
    <property type="project" value="UniProtKB-KW"/>
</dbReference>
<dbReference type="PANTHER" id="PTHR19367">
    <property type="entry name" value="T-CELL RECEPTOR ALPHA CHAIN V REGION"/>
    <property type="match status" value="1"/>
</dbReference>
<dbReference type="Gene3D" id="2.60.40.10">
    <property type="entry name" value="Immunoglobulins"/>
    <property type="match status" value="1"/>
</dbReference>
<evidence type="ECO:0000256" key="1">
    <source>
        <dbReference type="ARBA" id="ARBA00022729"/>
    </source>
</evidence>
<proteinExistence type="predicted"/>
<keyword evidence="7" id="KW-1185">Reference proteome</keyword>
<evidence type="ECO:0000313" key="7">
    <source>
        <dbReference type="Proteomes" id="UP000261520"/>
    </source>
</evidence>
<dbReference type="PANTHER" id="PTHR19367:SF18">
    <property type="entry name" value="T CELL RECEPTOR ALPHA VARIABLE 16"/>
    <property type="match status" value="1"/>
</dbReference>
<evidence type="ECO:0000256" key="4">
    <source>
        <dbReference type="ARBA" id="ARBA00023319"/>
    </source>
</evidence>
<keyword evidence="4" id="KW-0393">Immunoglobulin domain</keyword>
<dbReference type="SUPFAM" id="SSF48726">
    <property type="entry name" value="Immunoglobulin"/>
    <property type="match status" value="1"/>
</dbReference>
<dbReference type="InterPro" id="IPR013106">
    <property type="entry name" value="Ig_V-set"/>
</dbReference>
<dbReference type="AlphaFoldDB" id="A0A3B3ZZH7"/>
<evidence type="ECO:0000256" key="2">
    <source>
        <dbReference type="ARBA" id="ARBA00023130"/>
    </source>
</evidence>
<dbReference type="InterPro" id="IPR036179">
    <property type="entry name" value="Ig-like_dom_sf"/>
</dbReference>
<keyword evidence="3" id="KW-0675">Receptor</keyword>
<name>A0A3B3ZZH7_9GOBI</name>
<evidence type="ECO:0000256" key="3">
    <source>
        <dbReference type="ARBA" id="ARBA00023170"/>
    </source>
</evidence>
<dbReference type="SMART" id="SM00406">
    <property type="entry name" value="IGv"/>
    <property type="match status" value="1"/>
</dbReference>
<evidence type="ECO:0000259" key="5">
    <source>
        <dbReference type="SMART" id="SM00406"/>
    </source>
</evidence>
<dbReference type="STRING" id="409849.ENSPMGP00000009935"/>
<reference evidence="6" key="1">
    <citation type="submission" date="2025-08" db="UniProtKB">
        <authorList>
            <consortium name="Ensembl"/>
        </authorList>
    </citation>
    <scope>IDENTIFICATION</scope>
</reference>
<feature type="domain" description="Immunoglobulin V-set" evidence="5">
    <location>
        <begin position="34"/>
        <end position="110"/>
    </location>
</feature>
<sequence length="125" mass="13798">DEPVHELKEEQTLSNLTYLETSNCISVCAPEGSSVSLGYSYHQEPTTRDYFFWYQQYPGKSPEFLVLHSRNGISIMGNVKGLNAEVKSQNVSLLLSSAAVGDSAVYYCAVRPTVTGNTQTLNKNL</sequence>
<keyword evidence="2" id="KW-0391">Immunity</keyword>
<reference evidence="6" key="2">
    <citation type="submission" date="2025-09" db="UniProtKB">
        <authorList>
            <consortium name="Ensembl"/>
        </authorList>
    </citation>
    <scope>IDENTIFICATION</scope>
</reference>
<dbReference type="InterPro" id="IPR013783">
    <property type="entry name" value="Ig-like_fold"/>
</dbReference>
<evidence type="ECO:0000313" key="6">
    <source>
        <dbReference type="Ensembl" id="ENSPMGP00000009935.1"/>
    </source>
</evidence>